<dbReference type="EMBL" id="CP014864">
    <property type="protein sequence ID" value="AMX03454.1"/>
    <property type="molecule type" value="Genomic_DNA"/>
</dbReference>
<feature type="compositionally biased region" description="Basic and acidic residues" evidence="1">
    <location>
        <begin position="65"/>
        <end position="85"/>
    </location>
</feature>
<evidence type="ECO:0000256" key="1">
    <source>
        <dbReference type="SAM" id="MobiDB-lite"/>
    </source>
</evidence>
<dbReference type="RefSeq" id="WP_067155667.1">
    <property type="nucleotide sequence ID" value="NZ_CP014864.1"/>
</dbReference>
<proteinExistence type="predicted"/>
<dbReference type="Pfam" id="PF14020">
    <property type="entry name" value="DUF4236"/>
    <property type="match status" value="1"/>
</dbReference>
<feature type="region of interest" description="Disordered" evidence="1">
    <location>
        <begin position="63"/>
        <end position="85"/>
    </location>
</feature>
<organism evidence="3 4">
    <name type="scientific">Microbulbifer thermotolerans</name>
    <dbReference type="NCBI Taxonomy" id="252514"/>
    <lineage>
        <taxon>Bacteria</taxon>
        <taxon>Pseudomonadati</taxon>
        <taxon>Pseudomonadota</taxon>
        <taxon>Gammaproteobacteria</taxon>
        <taxon>Cellvibrionales</taxon>
        <taxon>Microbulbiferaceae</taxon>
        <taxon>Microbulbifer</taxon>
    </lineage>
</organism>
<protein>
    <recommendedName>
        <fullName evidence="2">DUF4236 domain-containing protein</fullName>
    </recommendedName>
</protein>
<dbReference type="KEGG" id="mthd:A3224_13500"/>
<name>A0A143HNZ5_MICTH</name>
<keyword evidence="4" id="KW-1185">Reference proteome</keyword>
<dbReference type="GeneID" id="76609053"/>
<evidence type="ECO:0000313" key="4">
    <source>
        <dbReference type="Proteomes" id="UP000076077"/>
    </source>
</evidence>
<dbReference type="AlphaFoldDB" id="A0A143HNZ5"/>
<evidence type="ECO:0000313" key="3">
    <source>
        <dbReference type="EMBL" id="AMX03454.1"/>
    </source>
</evidence>
<feature type="domain" description="DUF4236" evidence="2">
    <location>
        <begin position="5"/>
        <end position="54"/>
    </location>
</feature>
<dbReference type="OrthoDB" id="3240586at2"/>
<accession>A0A143HNZ5</accession>
<reference evidence="4" key="1">
    <citation type="submission" date="2016-03" db="EMBL/GenBank/DDBJ databases">
        <authorList>
            <person name="Lee Y.-S."/>
            <person name="Choi Y.-L."/>
        </authorList>
    </citation>
    <scope>NUCLEOTIDE SEQUENCE [LARGE SCALE GENOMIC DNA]</scope>
    <source>
        <strain evidence="4">DAU221</strain>
    </source>
</reference>
<dbReference type="InterPro" id="IPR025330">
    <property type="entry name" value="DUF4236"/>
</dbReference>
<evidence type="ECO:0000259" key="2">
    <source>
        <dbReference type="Pfam" id="PF14020"/>
    </source>
</evidence>
<gene>
    <name evidence="3" type="ORF">A3224_13500</name>
</gene>
<sequence length="85" mass="9338">MFKKRRSIKLGKGVRLNVGKKGITSLSVGRKGLAVNAGKKGVKATVNIRGTGLSASKYITKSKSNFKEPEERTSRIKMDTHQLKH</sequence>
<dbReference type="Proteomes" id="UP000076077">
    <property type="component" value="Chromosome"/>
</dbReference>